<dbReference type="AlphaFoldDB" id="A0A381QXL2"/>
<name>A0A381QXL2_9ZZZZ</name>
<comment type="similarity">
    <text evidence="1">Belongs to the peptidase S58 family.</text>
</comment>
<evidence type="ECO:0000256" key="1">
    <source>
        <dbReference type="ARBA" id="ARBA00007068"/>
    </source>
</evidence>
<dbReference type="PANTHER" id="PTHR36512:SF3">
    <property type="entry name" value="BLR5678 PROTEIN"/>
    <property type="match status" value="1"/>
</dbReference>
<dbReference type="InterPro" id="IPR016117">
    <property type="entry name" value="ArgJ-like_dom_sf"/>
</dbReference>
<evidence type="ECO:0008006" key="3">
    <source>
        <dbReference type="Google" id="ProtNLM"/>
    </source>
</evidence>
<accession>A0A381QXL2</accession>
<dbReference type="Pfam" id="PF03576">
    <property type="entry name" value="Peptidase_S58"/>
    <property type="match status" value="1"/>
</dbReference>
<gene>
    <name evidence="2" type="ORF">METZ01_LOCUS37019</name>
</gene>
<dbReference type="CDD" id="cd02252">
    <property type="entry name" value="nylC_like"/>
    <property type="match status" value="1"/>
</dbReference>
<feature type="non-terminal residue" evidence="2">
    <location>
        <position position="1"/>
    </location>
</feature>
<protein>
    <recommendedName>
        <fullName evidence="3">Peptidase S58 DmpA</fullName>
    </recommendedName>
</protein>
<organism evidence="2">
    <name type="scientific">marine metagenome</name>
    <dbReference type="NCBI Taxonomy" id="408172"/>
    <lineage>
        <taxon>unclassified sequences</taxon>
        <taxon>metagenomes</taxon>
        <taxon>ecological metagenomes</taxon>
    </lineage>
</organism>
<dbReference type="InterPro" id="IPR005321">
    <property type="entry name" value="Peptidase_S58_DmpA"/>
</dbReference>
<dbReference type="PANTHER" id="PTHR36512">
    <property type="entry name" value="D-AMINOPEPTIDASE"/>
    <property type="match status" value="1"/>
</dbReference>
<dbReference type="Gene3D" id="3.60.70.12">
    <property type="entry name" value="L-amino peptidase D-ALA esterase/amidase"/>
    <property type="match status" value="1"/>
</dbReference>
<evidence type="ECO:0000313" key="2">
    <source>
        <dbReference type="EMBL" id="SUZ84165.1"/>
    </source>
</evidence>
<sequence length="281" mass="27877">VRVGHWTDDSARTGCTVVLLPDGTVASGEVRGGAPATREFDLLAPERTVDQVDAVVLTGGSAFGLAAADGVVAHLEDGGRGFPTGAGPVPIVVAMALYDLLEGGADVRPGPGEGRAAAEAASTEVATGRVGAGTGATVGTWRGREHARPGGLGIGTARREDVVVSAVVAVNASGDLDDGSASATVADGTFTDWPAGDVEAFGGRQNTTIGVVVTNAVLTKGECLLVAQSGHDGLARALFPVHLSTDGDALVAAATGEIEVSADLVRVLAAAAVERAVRVAT</sequence>
<dbReference type="SUPFAM" id="SSF56266">
    <property type="entry name" value="DmpA/ArgJ-like"/>
    <property type="match status" value="1"/>
</dbReference>
<dbReference type="EMBL" id="UINC01001583">
    <property type="protein sequence ID" value="SUZ84165.1"/>
    <property type="molecule type" value="Genomic_DNA"/>
</dbReference>
<reference evidence="2" key="1">
    <citation type="submission" date="2018-05" db="EMBL/GenBank/DDBJ databases">
        <authorList>
            <person name="Lanie J.A."/>
            <person name="Ng W.-L."/>
            <person name="Kazmierczak K.M."/>
            <person name="Andrzejewski T.M."/>
            <person name="Davidsen T.M."/>
            <person name="Wayne K.J."/>
            <person name="Tettelin H."/>
            <person name="Glass J.I."/>
            <person name="Rusch D."/>
            <person name="Podicherti R."/>
            <person name="Tsui H.-C.T."/>
            <person name="Winkler M.E."/>
        </authorList>
    </citation>
    <scope>NUCLEOTIDE SEQUENCE</scope>
</reference>
<proteinExistence type="inferred from homology"/>
<dbReference type="GO" id="GO:0004177">
    <property type="term" value="F:aminopeptidase activity"/>
    <property type="evidence" value="ECO:0007669"/>
    <property type="project" value="TreeGrafter"/>
</dbReference>